<feature type="modified residue" description="4-aspartylphosphate" evidence="2">
    <location>
        <position position="52"/>
    </location>
</feature>
<dbReference type="Pfam" id="PF00072">
    <property type="entry name" value="Response_reg"/>
    <property type="match status" value="1"/>
</dbReference>
<accession>E1JS31</accession>
<organism evidence="4 5">
    <name type="scientific">Solidesulfovibrio fructosivorans JJ]</name>
    <dbReference type="NCBI Taxonomy" id="596151"/>
    <lineage>
        <taxon>Bacteria</taxon>
        <taxon>Pseudomonadati</taxon>
        <taxon>Thermodesulfobacteriota</taxon>
        <taxon>Desulfovibrionia</taxon>
        <taxon>Desulfovibrionales</taxon>
        <taxon>Desulfovibrionaceae</taxon>
        <taxon>Solidesulfovibrio</taxon>
    </lineage>
</organism>
<dbReference type="SUPFAM" id="SSF52172">
    <property type="entry name" value="CheY-like"/>
    <property type="match status" value="1"/>
</dbReference>
<dbReference type="EMBL" id="AECZ01000002">
    <property type="protein sequence ID" value="EFL52800.1"/>
    <property type="molecule type" value="Genomic_DNA"/>
</dbReference>
<gene>
    <name evidence="4" type="ORF">DesfrDRAFT_0430</name>
</gene>
<dbReference type="STRING" id="596151.DesfrDRAFT_0430"/>
<dbReference type="InterPro" id="IPR011006">
    <property type="entry name" value="CheY-like_superfamily"/>
</dbReference>
<dbReference type="PANTHER" id="PTHR44591">
    <property type="entry name" value="STRESS RESPONSE REGULATOR PROTEIN 1"/>
    <property type="match status" value="1"/>
</dbReference>
<feature type="domain" description="Response regulatory" evidence="3">
    <location>
        <begin position="3"/>
        <end position="120"/>
    </location>
</feature>
<dbReference type="AlphaFoldDB" id="E1JS31"/>
<dbReference type="Gene3D" id="3.40.50.2300">
    <property type="match status" value="1"/>
</dbReference>
<dbReference type="SMART" id="SM00448">
    <property type="entry name" value="REC"/>
    <property type="match status" value="1"/>
</dbReference>
<evidence type="ECO:0000313" key="4">
    <source>
        <dbReference type="EMBL" id="EFL52800.1"/>
    </source>
</evidence>
<protein>
    <submittedName>
        <fullName evidence="4">Response regulator receiver protein</fullName>
    </submittedName>
</protein>
<dbReference type="OrthoDB" id="9794815at2"/>
<dbReference type="eggNOG" id="COG0784">
    <property type="taxonomic scope" value="Bacteria"/>
</dbReference>
<comment type="caution">
    <text evidence="4">The sequence shown here is derived from an EMBL/GenBank/DDBJ whole genome shotgun (WGS) entry which is preliminary data.</text>
</comment>
<dbReference type="PROSITE" id="PS50110">
    <property type="entry name" value="RESPONSE_REGULATORY"/>
    <property type="match status" value="1"/>
</dbReference>
<dbReference type="Proteomes" id="UP000006250">
    <property type="component" value="Unassembled WGS sequence"/>
</dbReference>
<dbReference type="PANTHER" id="PTHR44591:SF23">
    <property type="entry name" value="CHEY SUBFAMILY"/>
    <property type="match status" value="1"/>
</dbReference>
<name>E1JS31_SOLFR</name>
<sequence>MARILVVDDAAITRTMLRDILEKAGHTVAEAADGDAAVAAFRESPADMAFVDIFMPGKEGLATIKELLEMRPGLPIVAMSAGSTFTDTETLGWARSYGAKCALAKPLQAKTVLEAVAQALVG</sequence>
<dbReference type="InterPro" id="IPR001789">
    <property type="entry name" value="Sig_transdc_resp-reg_receiver"/>
</dbReference>
<evidence type="ECO:0000256" key="1">
    <source>
        <dbReference type="ARBA" id="ARBA00022553"/>
    </source>
</evidence>
<evidence type="ECO:0000313" key="5">
    <source>
        <dbReference type="Proteomes" id="UP000006250"/>
    </source>
</evidence>
<dbReference type="InterPro" id="IPR050595">
    <property type="entry name" value="Bact_response_regulator"/>
</dbReference>
<dbReference type="RefSeq" id="WP_005990652.1">
    <property type="nucleotide sequence ID" value="NZ_AECZ01000002.1"/>
</dbReference>
<proteinExistence type="predicted"/>
<evidence type="ECO:0000259" key="3">
    <source>
        <dbReference type="PROSITE" id="PS50110"/>
    </source>
</evidence>
<dbReference type="GO" id="GO:0000160">
    <property type="term" value="P:phosphorelay signal transduction system"/>
    <property type="evidence" value="ECO:0007669"/>
    <property type="project" value="InterPro"/>
</dbReference>
<keyword evidence="5" id="KW-1185">Reference proteome</keyword>
<keyword evidence="1 2" id="KW-0597">Phosphoprotein</keyword>
<evidence type="ECO:0000256" key="2">
    <source>
        <dbReference type="PROSITE-ProRule" id="PRU00169"/>
    </source>
</evidence>
<reference evidence="4 5" key="1">
    <citation type="submission" date="2010-08" db="EMBL/GenBank/DDBJ databases">
        <title>The draft genome of Desulfovibrio fructosovorans JJ.</title>
        <authorList>
            <consortium name="US DOE Joint Genome Institute (JGI-PGF)"/>
            <person name="Lucas S."/>
            <person name="Copeland A."/>
            <person name="Lapidus A."/>
            <person name="Cheng J.-F."/>
            <person name="Bruce D."/>
            <person name="Goodwin L."/>
            <person name="Pitluck S."/>
            <person name="Land M.L."/>
            <person name="Hauser L."/>
            <person name="Chang Y.-J."/>
            <person name="Jeffries C."/>
            <person name="Wall J.D."/>
            <person name="Stahl D.A."/>
            <person name="Arkin A.P."/>
            <person name="Dehal P."/>
            <person name="Stolyar S.M."/>
            <person name="Hazen T.C."/>
            <person name="Woyke T.J."/>
        </authorList>
    </citation>
    <scope>NUCLEOTIDE SEQUENCE [LARGE SCALE GENOMIC DNA]</scope>
    <source>
        <strain evidence="4 5">JJ</strain>
    </source>
</reference>